<dbReference type="RefSeq" id="WP_152709115.1">
    <property type="nucleotide sequence ID" value="NZ_VOSJ01000003.1"/>
</dbReference>
<dbReference type="Pfam" id="PF13406">
    <property type="entry name" value="SLT_2"/>
    <property type="match status" value="1"/>
</dbReference>
<dbReference type="GO" id="GO:0008933">
    <property type="term" value="F:peptidoglycan lytic transglycosylase activity"/>
    <property type="evidence" value="ECO:0007669"/>
    <property type="project" value="TreeGrafter"/>
</dbReference>
<evidence type="ECO:0000259" key="2">
    <source>
        <dbReference type="Pfam" id="PF01471"/>
    </source>
</evidence>
<dbReference type="InterPro" id="IPR031304">
    <property type="entry name" value="SLT_2"/>
</dbReference>
<dbReference type="Gene3D" id="1.10.101.10">
    <property type="entry name" value="PGBD-like superfamily/PGBD"/>
    <property type="match status" value="1"/>
</dbReference>
<dbReference type="AlphaFoldDB" id="A0A5N7MBX0"/>
<feature type="domain" description="Peptidoglycan binding-like" evidence="2">
    <location>
        <begin position="367"/>
        <end position="422"/>
    </location>
</feature>
<dbReference type="OrthoDB" id="9808544at2"/>
<gene>
    <name evidence="4" type="ORF">FS320_02945</name>
</gene>
<sequence>MRVSVNFARFSAVALAAFVACVVPMPGASTLQAQDTRLAAEAQFRDWLTQTVWPDAQKQGVSRETFERNVAAIGLDWDLPELQPPGQAAPPDDQRQAEFQSPGRYFAQAQLASLAKSGRDLLQRWASVLDGIERRYGVPREIIVAIWGRESQFGRVTARHQALRVLATQAFMGRRRALYYPELLAALVILEEDHFSGETLLSSWAGAMGQPQLLPSKFLRYAVDADADGRRDVWHSVPDSLASIANYLREHGWKPDLRWGFEASLPQAVSCTLEGPRQGRPMLEWLRLGPTPAAGGTSPEWNGNATAFLVMPAGRLGPAFLVSENFYVLKQYNESDLYALFIGHLADRMRGASAFTGSWQPIDTLRRGQIQALQERLKSQGYDVGKVDGLVGFATRTAIGQWQSKSGRDETCFPDAALVQALR</sequence>
<organism evidence="4 5">
    <name type="scientific">Microvirga tunisiensis</name>
    <dbReference type="NCBI Taxonomy" id="2108360"/>
    <lineage>
        <taxon>Bacteria</taxon>
        <taxon>Pseudomonadati</taxon>
        <taxon>Pseudomonadota</taxon>
        <taxon>Alphaproteobacteria</taxon>
        <taxon>Hyphomicrobiales</taxon>
        <taxon>Methylobacteriaceae</taxon>
        <taxon>Microvirga</taxon>
    </lineage>
</organism>
<dbReference type="InterPro" id="IPR036366">
    <property type="entry name" value="PGBDSf"/>
</dbReference>
<dbReference type="NCBIfam" id="TIGR02283">
    <property type="entry name" value="MltB_2"/>
    <property type="match status" value="1"/>
</dbReference>
<dbReference type="Proteomes" id="UP000403266">
    <property type="component" value="Unassembled WGS sequence"/>
</dbReference>
<evidence type="ECO:0000256" key="1">
    <source>
        <dbReference type="SAM" id="SignalP"/>
    </source>
</evidence>
<evidence type="ECO:0000313" key="4">
    <source>
        <dbReference type="EMBL" id="MPR24208.1"/>
    </source>
</evidence>
<dbReference type="SUPFAM" id="SSF47090">
    <property type="entry name" value="PGBD-like"/>
    <property type="match status" value="1"/>
</dbReference>
<feature type="domain" description="Transglycosylase SLT" evidence="3">
    <location>
        <begin position="43"/>
        <end position="347"/>
    </location>
</feature>
<keyword evidence="1" id="KW-0732">Signal</keyword>
<dbReference type="InterPro" id="IPR023346">
    <property type="entry name" value="Lysozyme-like_dom_sf"/>
</dbReference>
<dbReference type="InterPro" id="IPR036365">
    <property type="entry name" value="PGBD-like_sf"/>
</dbReference>
<dbReference type="SUPFAM" id="SSF53955">
    <property type="entry name" value="Lysozyme-like"/>
    <property type="match status" value="1"/>
</dbReference>
<feature type="chain" id="PRO_5030135259" evidence="1">
    <location>
        <begin position="17"/>
        <end position="423"/>
    </location>
</feature>
<feature type="signal peptide" evidence="1">
    <location>
        <begin position="1"/>
        <end position="16"/>
    </location>
</feature>
<accession>A0A5N7MBX0</accession>
<name>A0A5N7MBX0_9HYPH</name>
<dbReference type="Pfam" id="PF01471">
    <property type="entry name" value="PG_binding_1"/>
    <property type="match status" value="1"/>
</dbReference>
<dbReference type="PANTHER" id="PTHR30163">
    <property type="entry name" value="MEMBRANE-BOUND LYTIC MUREIN TRANSGLYCOSYLASE B"/>
    <property type="match status" value="1"/>
</dbReference>
<dbReference type="Gene3D" id="1.10.530.10">
    <property type="match status" value="1"/>
</dbReference>
<dbReference type="InterPro" id="IPR002477">
    <property type="entry name" value="Peptidoglycan-bd-like"/>
</dbReference>
<dbReference type="PROSITE" id="PS51257">
    <property type="entry name" value="PROKAR_LIPOPROTEIN"/>
    <property type="match status" value="1"/>
</dbReference>
<evidence type="ECO:0000313" key="5">
    <source>
        <dbReference type="Proteomes" id="UP000403266"/>
    </source>
</evidence>
<dbReference type="Gene3D" id="1.10.8.350">
    <property type="entry name" value="Bacterial muramidase"/>
    <property type="match status" value="1"/>
</dbReference>
<dbReference type="EMBL" id="VOSK01000004">
    <property type="protein sequence ID" value="MPR24208.1"/>
    <property type="molecule type" value="Genomic_DNA"/>
</dbReference>
<comment type="caution">
    <text evidence="4">The sequence shown here is derived from an EMBL/GenBank/DDBJ whole genome shotgun (WGS) entry which is preliminary data.</text>
</comment>
<dbReference type="GO" id="GO:0009253">
    <property type="term" value="P:peptidoglycan catabolic process"/>
    <property type="evidence" value="ECO:0007669"/>
    <property type="project" value="TreeGrafter"/>
</dbReference>
<proteinExistence type="predicted"/>
<evidence type="ECO:0000259" key="3">
    <source>
        <dbReference type="Pfam" id="PF13406"/>
    </source>
</evidence>
<dbReference type="PANTHER" id="PTHR30163:SF8">
    <property type="entry name" value="LYTIC MUREIN TRANSGLYCOSYLASE"/>
    <property type="match status" value="1"/>
</dbReference>
<keyword evidence="5" id="KW-1185">Reference proteome</keyword>
<protein>
    <submittedName>
        <fullName evidence="4">Lytic murein transglycosylase</fullName>
    </submittedName>
</protein>
<dbReference type="InterPro" id="IPR011970">
    <property type="entry name" value="MltB_2"/>
</dbReference>
<dbReference type="CDD" id="cd13399">
    <property type="entry name" value="Slt35-like"/>
    <property type="match status" value="1"/>
</dbReference>
<reference evidence="4 5" key="1">
    <citation type="journal article" date="2019" name="Syst. Appl. Microbiol.">
        <title>Microvirga tunisiensis sp. nov., a root nodule symbiotic bacterium isolated from Lupinus micranthus and L. luteus grown in Northern Tunisia.</title>
        <authorList>
            <person name="Msaddak A."/>
            <person name="Rejili M."/>
            <person name="Duran D."/>
            <person name="Mars M."/>
            <person name="Palacios J.M."/>
            <person name="Ruiz-Argueso T."/>
            <person name="Rey L."/>
            <person name="Imperial J."/>
        </authorList>
    </citation>
    <scope>NUCLEOTIDE SEQUENCE [LARGE SCALE GENOMIC DNA]</scope>
    <source>
        <strain evidence="4 5">Lmie10</strain>
    </source>
</reference>
<dbReference type="InterPro" id="IPR043426">
    <property type="entry name" value="MltB-like"/>
</dbReference>